<organism evidence="8 9">
    <name type="scientific">Streptomyces hainanensis</name>
    <dbReference type="NCBI Taxonomy" id="402648"/>
    <lineage>
        <taxon>Bacteria</taxon>
        <taxon>Bacillati</taxon>
        <taxon>Actinomycetota</taxon>
        <taxon>Actinomycetes</taxon>
        <taxon>Kitasatosporales</taxon>
        <taxon>Streptomycetaceae</taxon>
        <taxon>Streptomyces</taxon>
    </lineage>
</organism>
<feature type="transmembrane region" description="Helical" evidence="5">
    <location>
        <begin position="216"/>
        <end position="238"/>
    </location>
</feature>
<dbReference type="GO" id="GO:0008137">
    <property type="term" value="F:NADH dehydrogenase (ubiquinone) activity"/>
    <property type="evidence" value="ECO:0007669"/>
    <property type="project" value="InterPro"/>
</dbReference>
<dbReference type="Proteomes" id="UP000295345">
    <property type="component" value="Unassembled WGS sequence"/>
</dbReference>
<keyword evidence="3 5" id="KW-1133">Transmembrane helix</keyword>
<feature type="transmembrane region" description="Helical" evidence="5">
    <location>
        <begin position="313"/>
        <end position="334"/>
    </location>
</feature>
<feature type="transmembrane region" description="Helical" evidence="5">
    <location>
        <begin position="463"/>
        <end position="486"/>
    </location>
</feature>
<keyword evidence="5" id="KW-0520">NAD</keyword>
<evidence type="ECO:0000313" key="9">
    <source>
        <dbReference type="Proteomes" id="UP000295345"/>
    </source>
</evidence>
<feature type="transmembrane region" description="Helical" evidence="5">
    <location>
        <begin position="422"/>
        <end position="442"/>
    </location>
</feature>
<comment type="subunit">
    <text evidence="5">NDH-1 is composed of 14 different subunits. Subunits NuoA, H, J, K, L, M, N constitute the membrane sector of the complex.</text>
</comment>
<comment type="caution">
    <text evidence="8">The sequence shown here is derived from an EMBL/GenBank/DDBJ whole genome shotgun (WGS) entry which is preliminary data.</text>
</comment>
<comment type="subcellular location">
    <subcellularLocation>
        <location evidence="5">Cell membrane</location>
        <topology evidence="5">Multi-pass membrane protein</topology>
    </subcellularLocation>
    <subcellularLocation>
        <location evidence="1">Endomembrane system</location>
        <topology evidence="1">Multi-pass membrane protein</topology>
    </subcellularLocation>
    <subcellularLocation>
        <location evidence="6">Membrane</location>
        <topology evidence="6">Multi-pass membrane protein</topology>
    </subcellularLocation>
</comment>
<evidence type="ECO:0000256" key="2">
    <source>
        <dbReference type="ARBA" id="ARBA00022692"/>
    </source>
</evidence>
<reference evidence="8 9" key="1">
    <citation type="submission" date="2019-03" db="EMBL/GenBank/DDBJ databases">
        <title>Draft genome sequences of novel Actinobacteria.</title>
        <authorList>
            <person name="Sahin N."/>
            <person name="Ay H."/>
            <person name="Saygin H."/>
        </authorList>
    </citation>
    <scope>NUCLEOTIDE SEQUENCE [LARGE SCALE GENOMIC DNA]</scope>
    <source>
        <strain evidence="8 9">DSM 41900</strain>
    </source>
</reference>
<feature type="transmembrane region" description="Helical" evidence="5">
    <location>
        <begin position="167"/>
        <end position="196"/>
    </location>
</feature>
<evidence type="ECO:0000256" key="6">
    <source>
        <dbReference type="RuleBase" id="RU000320"/>
    </source>
</evidence>
<evidence type="ECO:0000256" key="5">
    <source>
        <dbReference type="HAMAP-Rule" id="MF_00445"/>
    </source>
</evidence>
<proteinExistence type="inferred from homology"/>
<keyword evidence="5" id="KW-0813">Transport</keyword>
<feature type="domain" description="NADH:quinone oxidoreductase/Mrp antiporter transmembrane" evidence="7">
    <location>
        <begin position="132"/>
        <end position="434"/>
    </location>
</feature>
<dbReference type="GO" id="GO:0050136">
    <property type="term" value="F:NADH dehydrogenase (quinone) (non-electrogenic) activity"/>
    <property type="evidence" value="ECO:0007669"/>
    <property type="project" value="UniProtKB-UniRule"/>
</dbReference>
<dbReference type="EC" id="7.1.1.-" evidence="5"/>
<keyword evidence="2 5" id="KW-0812">Transmembrane</keyword>
<feature type="transmembrane region" description="Helical" evidence="5">
    <location>
        <begin position="12"/>
        <end position="32"/>
    </location>
</feature>
<dbReference type="GO" id="GO:0005886">
    <property type="term" value="C:plasma membrane"/>
    <property type="evidence" value="ECO:0007669"/>
    <property type="project" value="UniProtKB-SubCell"/>
</dbReference>
<feature type="transmembrane region" description="Helical" evidence="5">
    <location>
        <begin position="346"/>
        <end position="366"/>
    </location>
</feature>
<accession>A0A4V2Y452</accession>
<dbReference type="RefSeq" id="WP_132816406.1">
    <property type="nucleotide sequence ID" value="NZ_SMKI01000023.1"/>
</dbReference>
<feature type="transmembrane region" description="Helical" evidence="5">
    <location>
        <begin position="82"/>
        <end position="103"/>
    </location>
</feature>
<comment type="similarity">
    <text evidence="5">Belongs to the complex I subunit 2 family.</text>
</comment>
<feature type="transmembrane region" description="Helical" evidence="5">
    <location>
        <begin position="279"/>
        <end position="301"/>
    </location>
</feature>
<feature type="transmembrane region" description="Helical" evidence="5">
    <location>
        <begin position="39"/>
        <end position="58"/>
    </location>
</feature>
<dbReference type="GO" id="GO:0048038">
    <property type="term" value="F:quinone binding"/>
    <property type="evidence" value="ECO:0007669"/>
    <property type="project" value="UniProtKB-KW"/>
</dbReference>
<sequence>MNLTQNVDWAVVAPPLIAAVTAVVVLIADLFLPAARRPLLGWLAAGGLALAAVALLPLRDGDRTTFCLADDPALCAYTADRFAVIVQLLVLGGAFLAALLSIPETADDDIPGGEFWFLLLSSASGAALLPAARDLATLIIALEVTTLPAYALVGLRRGSRTGPEAALKFFLTSVTATAVALLGVSFVYAAGGSLFFAELATALPGGDPQLATLAEAGVALTLVGFAFKAAAVPFHFWVPETYLGAPLPVAGYLSVVGKAAGLAGLALVTTLAFPGYGDLWGPALGLLAGLTMTVGNAAALRTDPDAPHSAVRLLAWSSVGQAGYLLVPLAAAAYTDHGEALGATVAYALMYAAVNLGAFAVVAQVARRHSERRLSDFRGLYARRPLSALALAFFLLCLAGLPPGVVGLFAKVAVFEAAVDGGLGVLAVVMAINVAIALFYYLRWTALLFRAPPEPAPAGPATAAPVAVAAPLTGAIGLAAAAALAFSGAPQLILTFVSTSLI</sequence>
<dbReference type="InterPro" id="IPR001750">
    <property type="entry name" value="ND/Mrp_TM"/>
</dbReference>
<keyword evidence="9" id="KW-1185">Reference proteome</keyword>
<protein>
    <recommendedName>
        <fullName evidence="5">NADH-quinone oxidoreductase subunit N</fullName>
        <ecNumber evidence="5">7.1.1.-</ecNumber>
    </recommendedName>
    <alternativeName>
        <fullName evidence="5">NADH dehydrogenase I subunit N</fullName>
    </alternativeName>
    <alternativeName>
        <fullName evidence="5">NDH-1 subunit N</fullName>
    </alternativeName>
</protein>
<dbReference type="PANTHER" id="PTHR22773">
    <property type="entry name" value="NADH DEHYDROGENASE"/>
    <property type="match status" value="1"/>
</dbReference>
<comment type="catalytic activity">
    <reaction evidence="5">
        <text>a quinone + NADH + 5 H(+)(in) = a quinol + NAD(+) + 4 H(+)(out)</text>
        <dbReference type="Rhea" id="RHEA:57888"/>
        <dbReference type="ChEBI" id="CHEBI:15378"/>
        <dbReference type="ChEBI" id="CHEBI:24646"/>
        <dbReference type="ChEBI" id="CHEBI:57540"/>
        <dbReference type="ChEBI" id="CHEBI:57945"/>
        <dbReference type="ChEBI" id="CHEBI:132124"/>
    </reaction>
</comment>
<feature type="transmembrane region" description="Helical" evidence="5">
    <location>
        <begin position="138"/>
        <end position="155"/>
    </location>
</feature>
<dbReference type="HAMAP" id="MF_00445">
    <property type="entry name" value="NDH1_NuoN_1"/>
    <property type="match status" value="1"/>
</dbReference>
<dbReference type="InterPro" id="IPR010096">
    <property type="entry name" value="NADH-Q_OxRdtase_suN/2"/>
</dbReference>
<name>A0A4V2Y452_9ACTN</name>
<keyword evidence="5" id="KW-0874">Quinone</keyword>
<evidence type="ECO:0000313" key="8">
    <source>
        <dbReference type="EMBL" id="TDC79035.1"/>
    </source>
</evidence>
<keyword evidence="5" id="KW-1003">Cell membrane</keyword>
<keyword evidence="4 5" id="KW-0472">Membrane</keyword>
<dbReference type="GO" id="GO:0042773">
    <property type="term" value="P:ATP synthesis coupled electron transport"/>
    <property type="evidence" value="ECO:0007669"/>
    <property type="project" value="InterPro"/>
</dbReference>
<evidence type="ECO:0000256" key="3">
    <source>
        <dbReference type="ARBA" id="ARBA00022989"/>
    </source>
</evidence>
<evidence type="ECO:0000256" key="4">
    <source>
        <dbReference type="ARBA" id="ARBA00023136"/>
    </source>
</evidence>
<dbReference type="EMBL" id="SMKI01000023">
    <property type="protein sequence ID" value="TDC79035.1"/>
    <property type="molecule type" value="Genomic_DNA"/>
</dbReference>
<evidence type="ECO:0000259" key="7">
    <source>
        <dbReference type="Pfam" id="PF00361"/>
    </source>
</evidence>
<feature type="transmembrane region" description="Helical" evidence="5">
    <location>
        <begin position="250"/>
        <end position="273"/>
    </location>
</feature>
<dbReference type="AlphaFoldDB" id="A0A4V2Y452"/>
<dbReference type="OrthoDB" id="9811718at2"/>
<dbReference type="GO" id="GO:0012505">
    <property type="term" value="C:endomembrane system"/>
    <property type="evidence" value="ECO:0007669"/>
    <property type="project" value="UniProtKB-SubCell"/>
</dbReference>
<feature type="transmembrane region" description="Helical" evidence="5">
    <location>
        <begin position="115"/>
        <end position="132"/>
    </location>
</feature>
<gene>
    <name evidence="5" type="primary">nuoN</name>
    <name evidence="8" type="ORF">E1283_03735</name>
</gene>
<evidence type="ECO:0000256" key="1">
    <source>
        <dbReference type="ARBA" id="ARBA00004127"/>
    </source>
</evidence>
<keyword evidence="5" id="KW-1278">Translocase</keyword>
<feature type="transmembrane region" description="Helical" evidence="5">
    <location>
        <begin position="386"/>
        <end position="410"/>
    </location>
</feature>
<dbReference type="Pfam" id="PF00361">
    <property type="entry name" value="Proton_antipo_M"/>
    <property type="match status" value="1"/>
</dbReference>
<comment type="function">
    <text evidence="5">NDH-1 shuttles electrons from NADH, via FMN and iron-sulfur (Fe-S) centers, to quinones in the respiratory chain. The immediate electron acceptor for the enzyme in this species is believed to be a menaquinone. Couples the redox reaction to proton translocation (for every two electrons transferred, four hydrogen ions are translocated across the cytoplasmic membrane), and thus conserves the redox energy in a proton gradient.</text>
</comment>